<dbReference type="GO" id="GO:0080188">
    <property type="term" value="P:gene silencing by siRNA-directed DNA methylation"/>
    <property type="evidence" value="ECO:0007669"/>
    <property type="project" value="TreeGrafter"/>
</dbReference>
<evidence type="ECO:0000313" key="6">
    <source>
        <dbReference type="EMBL" id="PRQ24672.1"/>
    </source>
</evidence>
<dbReference type="PANTHER" id="PTHR11246">
    <property type="entry name" value="PRE-MRNA SPLICING FACTOR"/>
    <property type="match status" value="1"/>
</dbReference>
<dbReference type="STRING" id="74649.A0A2P6PRX9"/>
<dbReference type="FunFam" id="1.25.40.10:FF:000256">
    <property type="entry name" value="Probable pre-mRNA splicing factor prp1"/>
    <property type="match status" value="1"/>
</dbReference>
<dbReference type="GO" id="GO:0000244">
    <property type="term" value="P:spliceosomal tri-snRNP complex assembly"/>
    <property type="evidence" value="ECO:0007669"/>
    <property type="project" value="TreeGrafter"/>
</dbReference>
<dbReference type="Proteomes" id="UP000238479">
    <property type="component" value="Chromosome 6"/>
</dbReference>
<dbReference type="PANTHER" id="PTHR11246:SF1">
    <property type="entry name" value="PRE-MRNA-PROCESSING FACTOR 6"/>
    <property type="match status" value="1"/>
</dbReference>
<evidence type="ECO:0000313" key="7">
    <source>
        <dbReference type="Proteomes" id="UP000238479"/>
    </source>
</evidence>
<dbReference type="FunFam" id="1.25.40.10:FF:000649">
    <property type="entry name" value="mRNA splicing factor (Prp1/Zer1), putative"/>
    <property type="match status" value="1"/>
</dbReference>
<reference evidence="6 7" key="1">
    <citation type="journal article" date="2018" name="Nat. Genet.">
        <title>The Rosa genome provides new insights in the design of modern roses.</title>
        <authorList>
            <person name="Bendahmane M."/>
        </authorList>
    </citation>
    <scope>NUCLEOTIDE SEQUENCE [LARGE SCALE GENOMIC DNA]</scope>
    <source>
        <strain evidence="7">cv. Old Blush</strain>
    </source>
</reference>
<gene>
    <name evidence="6" type="ORF">RchiOBHm_Chr6g0275031</name>
</gene>
<keyword evidence="2" id="KW-0507">mRNA processing</keyword>
<dbReference type="InterPro" id="IPR011990">
    <property type="entry name" value="TPR-like_helical_dom_sf"/>
</dbReference>
<name>A0A2P6PRX9_ROSCH</name>
<comment type="subcellular location">
    <subcellularLocation>
        <location evidence="1">Nucleus</location>
    </subcellularLocation>
</comment>
<proteinExistence type="predicted"/>
<protein>
    <submittedName>
        <fullName evidence="6">Putative tetratricopeptide-like helical domain, pre-mRNA-processing factor 6/Prp1/STA1</fullName>
    </submittedName>
</protein>
<evidence type="ECO:0000256" key="5">
    <source>
        <dbReference type="ARBA" id="ARBA00023242"/>
    </source>
</evidence>
<dbReference type="EMBL" id="PDCK01000044">
    <property type="protein sequence ID" value="PRQ24672.1"/>
    <property type="molecule type" value="Genomic_DNA"/>
</dbReference>
<sequence length="402" mass="45908">MCYYSDYVIETARAIYAHALTVFLTKKSIWLKAAQLEKSHGTRESQDALLRKAVTYRLQAEVLWLMGAKEKWLAGDVLAARAILQEAYAAIPNSEEIWIATFKLEFENHEPERARMLLAKARERGGTERVWMKSAIVERELGNLDEERKLLAEGLKGFPSFFKLWLMLVQLEEWLTHLEKAKEAYDSGLKHCSKSIPLWLSLANLEEKMNGLTKARAVLSMARKKNPQNPELWLAAVRAELRNGNKREADILMAKALQECSNSGILWAASIEMVPRPQRKTKSMDALKKCDHDPHVIAAMAKLLWLYRKVDKARTWLNRAVTLALDIGDFWALYYKFELQNGTDEDQKDVLKRCIAAEPKHGEKWKPISKAVENSHQPTEAILKKAVVALGKEESAAENNRQ</sequence>
<keyword evidence="5" id="KW-0539">Nucleus</keyword>
<organism evidence="6 7">
    <name type="scientific">Rosa chinensis</name>
    <name type="common">China rose</name>
    <dbReference type="NCBI Taxonomy" id="74649"/>
    <lineage>
        <taxon>Eukaryota</taxon>
        <taxon>Viridiplantae</taxon>
        <taxon>Streptophyta</taxon>
        <taxon>Embryophyta</taxon>
        <taxon>Tracheophyta</taxon>
        <taxon>Spermatophyta</taxon>
        <taxon>Magnoliopsida</taxon>
        <taxon>eudicotyledons</taxon>
        <taxon>Gunneridae</taxon>
        <taxon>Pentapetalae</taxon>
        <taxon>rosids</taxon>
        <taxon>fabids</taxon>
        <taxon>Rosales</taxon>
        <taxon>Rosaceae</taxon>
        <taxon>Rosoideae</taxon>
        <taxon>Rosoideae incertae sedis</taxon>
        <taxon>Rosa</taxon>
    </lineage>
</organism>
<dbReference type="SMART" id="SM00386">
    <property type="entry name" value="HAT"/>
    <property type="match status" value="8"/>
</dbReference>
<dbReference type="InterPro" id="IPR003107">
    <property type="entry name" value="HAT"/>
</dbReference>
<dbReference type="InterPro" id="IPR045075">
    <property type="entry name" value="Syf1-like"/>
</dbReference>
<keyword evidence="4" id="KW-0508">mRNA splicing</keyword>
<dbReference type="GO" id="GO:0071013">
    <property type="term" value="C:catalytic step 2 spliceosome"/>
    <property type="evidence" value="ECO:0007669"/>
    <property type="project" value="TreeGrafter"/>
</dbReference>
<dbReference type="Gene3D" id="1.25.40.10">
    <property type="entry name" value="Tetratricopeptide repeat domain"/>
    <property type="match status" value="2"/>
</dbReference>
<dbReference type="GO" id="GO:0046540">
    <property type="term" value="C:U4/U6 x U5 tri-snRNP complex"/>
    <property type="evidence" value="ECO:0007669"/>
    <property type="project" value="TreeGrafter"/>
</dbReference>
<dbReference type="OMA" id="PAIWITF"/>
<keyword evidence="3" id="KW-0677">Repeat</keyword>
<evidence type="ECO:0000256" key="2">
    <source>
        <dbReference type="ARBA" id="ARBA00022664"/>
    </source>
</evidence>
<dbReference type="Pfam" id="PF13428">
    <property type="entry name" value="TPR_14"/>
    <property type="match status" value="1"/>
</dbReference>
<dbReference type="Gramene" id="PRQ24672">
    <property type="protein sequence ID" value="PRQ24672"/>
    <property type="gene ID" value="RchiOBHm_Chr6g0275031"/>
</dbReference>
<accession>A0A2P6PRX9</accession>
<dbReference type="AlphaFoldDB" id="A0A2P6PRX9"/>
<dbReference type="GO" id="GO:2000636">
    <property type="term" value="P:positive regulation of primary miRNA processing"/>
    <property type="evidence" value="ECO:0007669"/>
    <property type="project" value="TreeGrafter"/>
</dbReference>
<keyword evidence="7" id="KW-1185">Reference proteome</keyword>
<evidence type="ECO:0000256" key="1">
    <source>
        <dbReference type="ARBA" id="ARBA00004123"/>
    </source>
</evidence>
<dbReference type="SUPFAM" id="SSF48452">
    <property type="entry name" value="TPR-like"/>
    <property type="match status" value="2"/>
</dbReference>
<evidence type="ECO:0000256" key="3">
    <source>
        <dbReference type="ARBA" id="ARBA00022737"/>
    </source>
</evidence>
<evidence type="ECO:0000256" key="4">
    <source>
        <dbReference type="ARBA" id="ARBA00023187"/>
    </source>
</evidence>
<comment type="caution">
    <text evidence="6">The sequence shown here is derived from an EMBL/GenBank/DDBJ whole genome shotgun (WGS) entry which is preliminary data.</text>
</comment>